<dbReference type="RefSeq" id="WP_116794256.1">
    <property type="nucleotide sequence ID" value="NZ_LSLH01000001.1"/>
</dbReference>
<evidence type="ECO:0000313" key="4">
    <source>
        <dbReference type="EMBL" id="RFD75233.1"/>
    </source>
</evidence>
<sequence>MKYAFLSGFLWGIDTALLAVLTTFLSYNSSTNSVIFVGILGALLHDAVCAIFMWIYISTRKKWHKTLEILNKPRILALIIVGSLLGGPLGMSGYVLAASNIGAGYAAAISAFYPAVGTVLSALILRERLSAAKYSAFALALIAVSALGYFSCAQDAQSYVNSNTILGLAGAILSVVGWGSEAVVCAWATRQKSIDDEIILHIRQTTSAFAYVIIAIIAIVSSIFVSSTVTSAVTSAVTSTGLESYISLNTSSLQSFKIAGMAIIVGLLGVSSYLCYYRGIAKVGASRAMAANVTYAAWSMIVTAIISCTMPSVLAWICCITIMCSTVFVARQ</sequence>
<dbReference type="Pfam" id="PF00892">
    <property type="entry name" value="EamA"/>
    <property type="match status" value="1"/>
</dbReference>
<dbReference type="InterPro" id="IPR000620">
    <property type="entry name" value="EamA_dom"/>
</dbReference>
<keyword evidence="2" id="KW-1133">Transmembrane helix</keyword>
<keyword evidence="2" id="KW-0812">Transmembrane</keyword>
<evidence type="ECO:0000256" key="1">
    <source>
        <dbReference type="ARBA" id="ARBA00007362"/>
    </source>
</evidence>
<dbReference type="EMBL" id="LSLH01000001">
    <property type="protein sequence ID" value="RFD75233.1"/>
    <property type="molecule type" value="Genomic_DNA"/>
</dbReference>
<dbReference type="Proteomes" id="UP000258888">
    <property type="component" value="Unassembled WGS sequence"/>
</dbReference>
<organism evidence="4 5">
    <name type="scientific">Gardnerella vaginalis</name>
    <dbReference type="NCBI Taxonomy" id="2702"/>
    <lineage>
        <taxon>Bacteria</taxon>
        <taxon>Bacillati</taxon>
        <taxon>Actinomycetota</taxon>
        <taxon>Actinomycetes</taxon>
        <taxon>Bifidobacteriales</taxon>
        <taxon>Bifidobacteriaceae</taxon>
        <taxon>Gardnerella</taxon>
    </lineage>
</organism>
<dbReference type="SUPFAM" id="SSF103481">
    <property type="entry name" value="Multidrug resistance efflux transporter EmrE"/>
    <property type="match status" value="2"/>
</dbReference>
<protein>
    <recommendedName>
        <fullName evidence="3">EamA domain-containing protein</fullName>
    </recommendedName>
</protein>
<feature type="transmembrane region" description="Helical" evidence="2">
    <location>
        <begin position="165"/>
        <end position="188"/>
    </location>
</feature>
<dbReference type="AlphaFoldDB" id="A0A3E1IR21"/>
<proteinExistence type="inferred from homology"/>
<evidence type="ECO:0000259" key="3">
    <source>
        <dbReference type="Pfam" id="PF00892"/>
    </source>
</evidence>
<keyword evidence="2" id="KW-0472">Membrane</keyword>
<feature type="transmembrane region" description="Helical" evidence="2">
    <location>
        <begin position="34"/>
        <end position="55"/>
    </location>
</feature>
<dbReference type="InterPro" id="IPR037185">
    <property type="entry name" value="EmrE-like"/>
</dbReference>
<feature type="transmembrane region" description="Helical" evidence="2">
    <location>
        <begin position="132"/>
        <end position="150"/>
    </location>
</feature>
<feature type="transmembrane region" description="Helical" evidence="2">
    <location>
        <begin position="258"/>
        <end position="277"/>
    </location>
</feature>
<feature type="transmembrane region" description="Helical" evidence="2">
    <location>
        <begin position="75"/>
        <end position="97"/>
    </location>
</feature>
<dbReference type="GO" id="GO:0016020">
    <property type="term" value="C:membrane"/>
    <property type="evidence" value="ECO:0007669"/>
    <property type="project" value="InterPro"/>
</dbReference>
<evidence type="ECO:0000256" key="2">
    <source>
        <dbReference type="SAM" id="Phobius"/>
    </source>
</evidence>
<feature type="transmembrane region" description="Helical" evidence="2">
    <location>
        <begin position="209"/>
        <end position="238"/>
    </location>
</feature>
<comment type="similarity">
    <text evidence="1">Belongs to the EamA transporter family.</text>
</comment>
<feature type="transmembrane region" description="Helical" evidence="2">
    <location>
        <begin position="103"/>
        <end position="125"/>
    </location>
</feature>
<evidence type="ECO:0000313" key="5">
    <source>
        <dbReference type="Proteomes" id="UP000258888"/>
    </source>
</evidence>
<feature type="domain" description="EamA" evidence="3">
    <location>
        <begin position="3"/>
        <end position="145"/>
    </location>
</feature>
<gene>
    <name evidence="4" type="ORF">AXE76_03345</name>
</gene>
<comment type="caution">
    <text evidence="4">The sequence shown here is derived from an EMBL/GenBank/DDBJ whole genome shotgun (WGS) entry which is preliminary data.</text>
</comment>
<name>A0A3E1IR21_GARVA</name>
<keyword evidence="5" id="KW-1185">Reference proteome</keyword>
<accession>A0A3E1IR21</accession>
<reference evidence="4 5" key="1">
    <citation type="submission" date="2016-02" db="EMBL/GenBank/DDBJ databases">
        <title>Gardnerella vaginalis Subgroups Defined by cpn60 Sequencing and Sialidase Activity in Isolates from Canada, Belgium and Kenya.</title>
        <authorList>
            <person name="Schellenberg J."/>
            <person name="Paramel Jayaprakash T."/>
            <person name="Withana Gamage N."/>
            <person name="Patterson M.H."/>
            <person name="Vaneechoutte M."/>
            <person name="Hill J.E."/>
        </authorList>
    </citation>
    <scope>NUCLEOTIDE SEQUENCE [LARGE SCALE GENOMIC DNA]</scope>
    <source>
        <strain evidence="4 5">N160</strain>
    </source>
</reference>